<dbReference type="EMBL" id="GHES01004659">
    <property type="protein sequence ID" value="MPA35218.1"/>
    <property type="molecule type" value="Transcribed_RNA"/>
</dbReference>
<feature type="domain" description="C2H2-type" evidence="3">
    <location>
        <begin position="377"/>
        <end position="399"/>
    </location>
</feature>
<gene>
    <name evidence="4" type="ORF">Din_004659</name>
</gene>
<feature type="region of interest" description="Disordered" evidence="2">
    <location>
        <begin position="115"/>
        <end position="170"/>
    </location>
</feature>
<dbReference type="GO" id="GO:0008270">
    <property type="term" value="F:zinc ion binding"/>
    <property type="evidence" value="ECO:0007669"/>
    <property type="project" value="UniProtKB-KW"/>
</dbReference>
<feature type="region of interest" description="Disordered" evidence="2">
    <location>
        <begin position="323"/>
        <end position="348"/>
    </location>
</feature>
<feature type="domain" description="C2H2-type" evidence="3">
    <location>
        <begin position="88"/>
        <end position="115"/>
    </location>
</feature>
<protein>
    <submittedName>
        <fullName evidence="4">Putative zinc finger protein 91-like</fullName>
    </submittedName>
</protein>
<evidence type="ECO:0000259" key="3">
    <source>
        <dbReference type="PROSITE" id="PS50157"/>
    </source>
</evidence>
<sequence length="443" mass="49347">MERDQELKYVCKLCNKRYPCGKSLGGHMRSHLIPNSAQSKKKVEHKMKKVSSMNGGSSGYGLRENPKKTWRVVDSNHSTSTSPLQQEKVCKQCGKAFQSLKALCGHMACHSEKEKGLKDDHSWTSENQKPVMDSQSESDSEVPNLPKRPPSKRYKSSFSLANGSSSVSGIEQEQEEVAMCLMMLSRDSGNWGAESSDTDSVVLETKSSSIDMRISRNEAFNCTNCICNGGENVEIKKLGGRKLESGALDAELVQVENSDSGYFRNEAKKVESDGSVDGFLRNDEYKKPKVDNGTRFKVSDAELGKGLKRLKCKDLIKEKRQDEAGIASNSTKYESRKRTRNDSYDPKVCNMNNNNPIAQDLSCNVGRKFKPNKSKGHECPICLRVFKSGQALGGHKRSHFLGGSEEKSNQTTVIKQELHDLLDLNLPPPVEDEANEHAQFLPW</sequence>
<organism evidence="4">
    <name type="scientific">Davidia involucrata</name>
    <name type="common">Dove tree</name>
    <dbReference type="NCBI Taxonomy" id="16924"/>
    <lineage>
        <taxon>Eukaryota</taxon>
        <taxon>Viridiplantae</taxon>
        <taxon>Streptophyta</taxon>
        <taxon>Embryophyta</taxon>
        <taxon>Tracheophyta</taxon>
        <taxon>Spermatophyta</taxon>
        <taxon>Magnoliopsida</taxon>
        <taxon>eudicotyledons</taxon>
        <taxon>Gunneridae</taxon>
        <taxon>Pentapetalae</taxon>
        <taxon>asterids</taxon>
        <taxon>Cornales</taxon>
        <taxon>Nyssaceae</taxon>
        <taxon>Davidia</taxon>
    </lineage>
</organism>
<dbReference type="InterPro" id="IPR013087">
    <property type="entry name" value="Znf_C2H2_type"/>
</dbReference>
<dbReference type="SUPFAM" id="SSF57667">
    <property type="entry name" value="beta-beta-alpha zinc fingers"/>
    <property type="match status" value="2"/>
</dbReference>
<dbReference type="AlphaFoldDB" id="A0A5B6YU58"/>
<accession>A0A5B6YU58</accession>
<dbReference type="Gene3D" id="3.30.160.60">
    <property type="entry name" value="Classic Zinc Finger"/>
    <property type="match status" value="1"/>
</dbReference>
<name>A0A5B6YU58_DAVIN</name>
<feature type="domain" description="C2H2-type" evidence="3">
    <location>
        <begin position="9"/>
        <end position="31"/>
    </location>
</feature>
<dbReference type="PANTHER" id="PTHR46869:SF1">
    <property type="entry name" value="C2H2-LIKE ZINC FINGER PROTEIN"/>
    <property type="match status" value="1"/>
</dbReference>
<dbReference type="PANTHER" id="PTHR46869">
    <property type="entry name" value="C2H2-LIKE ZINC FINGER PROTEIN"/>
    <property type="match status" value="1"/>
</dbReference>
<keyword evidence="1" id="KW-0862">Zinc</keyword>
<dbReference type="PROSITE" id="PS50157">
    <property type="entry name" value="ZINC_FINGER_C2H2_2"/>
    <property type="match status" value="3"/>
</dbReference>
<feature type="compositionally biased region" description="Polar residues" evidence="2">
    <location>
        <begin position="156"/>
        <end position="170"/>
    </location>
</feature>
<dbReference type="SMART" id="SM00355">
    <property type="entry name" value="ZnF_C2H2"/>
    <property type="match status" value="3"/>
</dbReference>
<proteinExistence type="predicted"/>
<feature type="compositionally biased region" description="Basic and acidic residues" evidence="2">
    <location>
        <begin position="333"/>
        <end position="345"/>
    </location>
</feature>
<reference evidence="4" key="1">
    <citation type="submission" date="2019-08" db="EMBL/GenBank/DDBJ databases">
        <title>Reference gene set and small RNA set construction with multiple tissues from Davidia involucrata Baill.</title>
        <authorList>
            <person name="Yang H."/>
            <person name="Zhou C."/>
            <person name="Li G."/>
            <person name="Wang J."/>
            <person name="Gao P."/>
            <person name="Wang M."/>
            <person name="Wang R."/>
            <person name="Zhao Y."/>
        </authorList>
    </citation>
    <scope>NUCLEOTIDE SEQUENCE</scope>
    <source>
        <tissue evidence="4">Mixed with DoveR01_LX</tissue>
    </source>
</reference>
<dbReference type="PROSITE" id="PS00028">
    <property type="entry name" value="ZINC_FINGER_C2H2_1"/>
    <property type="match status" value="3"/>
</dbReference>
<dbReference type="InterPro" id="IPR036236">
    <property type="entry name" value="Znf_C2H2_sf"/>
</dbReference>
<feature type="compositionally biased region" description="Polar residues" evidence="2">
    <location>
        <begin position="124"/>
        <end position="137"/>
    </location>
</feature>
<keyword evidence="1" id="KW-0863">Zinc-finger</keyword>
<dbReference type="Pfam" id="PF13912">
    <property type="entry name" value="zf-C2H2_6"/>
    <property type="match status" value="3"/>
</dbReference>
<evidence type="ECO:0000313" key="4">
    <source>
        <dbReference type="EMBL" id="MPA35218.1"/>
    </source>
</evidence>
<keyword evidence="1" id="KW-0479">Metal-binding</keyword>
<evidence type="ECO:0000256" key="1">
    <source>
        <dbReference type="PROSITE-ProRule" id="PRU00042"/>
    </source>
</evidence>
<evidence type="ECO:0000256" key="2">
    <source>
        <dbReference type="SAM" id="MobiDB-lite"/>
    </source>
</evidence>